<feature type="region of interest" description="Disordered" evidence="1">
    <location>
        <begin position="250"/>
        <end position="281"/>
    </location>
</feature>
<dbReference type="GO" id="GO:0042790">
    <property type="term" value="P:nucleolar large rRNA transcription by RNA polymerase I"/>
    <property type="evidence" value="ECO:0007669"/>
    <property type="project" value="TreeGrafter"/>
</dbReference>
<feature type="compositionally biased region" description="Polar residues" evidence="1">
    <location>
        <begin position="74"/>
        <end position="92"/>
    </location>
</feature>
<evidence type="ECO:0000256" key="1">
    <source>
        <dbReference type="SAM" id="MobiDB-lite"/>
    </source>
</evidence>
<feature type="region of interest" description="Disordered" evidence="1">
    <location>
        <begin position="563"/>
        <end position="585"/>
    </location>
</feature>
<dbReference type="GeneID" id="27899120"/>
<dbReference type="AlphaFoldDB" id="M3D695"/>
<feature type="region of interest" description="Disordered" evidence="1">
    <location>
        <begin position="357"/>
        <end position="428"/>
    </location>
</feature>
<feature type="region of interest" description="Disordered" evidence="1">
    <location>
        <begin position="181"/>
        <end position="203"/>
    </location>
</feature>
<protein>
    <recommendedName>
        <fullName evidence="2">Extracellular mutant protein 11 C-terminal domain-containing protein</fullName>
    </recommendedName>
</protein>
<evidence type="ECO:0000259" key="2">
    <source>
        <dbReference type="Pfam" id="PF15463"/>
    </source>
</evidence>
<gene>
    <name evidence="3" type="ORF">SEPMUDRAFT_125416</name>
</gene>
<feature type="compositionally biased region" description="Acidic residues" evidence="1">
    <location>
        <begin position="119"/>
        <end position="128"/>
    </location>
</feature>
<keyword evidence="4" id="KW-1185">Reference proteome</keyword>
<evidence type="ECO:0000313" key="4">
    <source>
        <dbReference type="Proteomes" id="UP000016931"/>
    </source>
</evidence>
<dbReference type="PANTHER" id="PTHR28244">
    <property type="entry name" value="RNA POLYMERASE I-SPECIFIC TRANSCRIPTION INITIATION FACTOR RRN11"/>
    <property type="match status" value="1"/>
</dbReference>
<feature type="compositionally biased region" description="Low complexity" evidence="1">
    <location>
        <begin position="372"/>
        <end position="381"/>
    </location>
</feature>
<proteinExistence type="predicted"/>
<dbReference type="STRING" id="692275.M3D695"/>
<dbReference type="Proteomes" id="UP000016931">
    <property type="component" value="Unassembled WGS sequence"/>
</dbReference>
<dbReference type="PANTHER" id="PTHR28244:SF1">
    <property type="entry name" value="RNA POLYMERASE I-SPECIFIC TRANSCRIPTION INITIATION FACTOR RRN11"/>
    <property type="match status" value="1"/>
</dbReference>
<sequence>MAQDGGADDTKALERKSSKLSDQEIQSMKVQPQATSTQGKSQANTRTARDIDGPGQMKRSQSGMRSAPKGMLSTDASNAVRTSASGSTQNAKQGKEKKPPVQVEPHADEVASDGSSVYETDEDEDDDGLQQPSVNQADIQTRNAHVPNVLTERRMTGDSYPATTSGVPSEVDVHDAQQQSQNHARGMQVPTGIMPVRGSGPRGGMTVPNVAVPRLDTLGQASRPAHVNITSEIGAGFQFGVAPAIQPKVNRSVHHGPQPMPHPQRNPPAQNHPPQGPGQQHRIVNQHLPQAPANAQRAPANTQAVSKLPASEKQVLVLPSNKPVIHQESHRQLGDVNHQDALPHPLHFTQMPAHERNVHKSHTSTVNPQPPSSDVQQPSDHQYSEFEYLNVGDGKDYGHMDEQYPEEQHAEDQPPEEQYSEEQHHPEERQDIDYAESELFSKSYADIKAQSFDLDPCAVPLNLPQELPTDNLHQKLVSVMKLKTQPQQPNPQFELFKSMTLTEWEEAGDWFLDRFSDLMAKLKAARKQKRKIAHDFECEIEQRHEAVAKKQKLTQAALDEMKMTGGKVLEGTPKKSPRKPTKAKK</sequence>
<feature type="compositionally biased region" description="Basic residues" evidence="1">
    <location>
        <begin position="575"/>
        <end position="585"/>
    </location>
</feature>
<reference evidence="3 4" key="1">
    <citation type="journal article" date="2012" name="PLoS Pathog.">
        <title>Diverse lifestyles and strategies of plant pathogenesis encoded in the genomes of eighteen Dothideomycetes fungi.</title>
        <authorList>
            <person name="Ohm R.A."/>
            <person name="Feau N."/>
            <person name="Henrissat B."/>
            <person name="Schoch C.L."/>
            <person name="Horwitz B.A."/>
            <person name="Barry K.W."/>
            <person name="Condon B.J."/>
            <person name="Copeland A.C."/>
            <person name="Dhillon B."/>
            <person name="Glaser F."/>
            <person name="Hesse C.N."/>
            <person name="Kosti I."/>
            <person name="LaButti K."/>
            <person name="Lindquist E.A."/>
            <person name="Lucas S."/>
            <person name="Salamov A.A."/>
            <person name="Bradshaw R.E."/>
            <person name="Ciuffetti L."/>
            <person name="Hamelin R.C."/>
            <person name="Kema G.H.J."/>
            <person name="Lawrence C."/>
            <person name="Scott J.A."/>
            <person name="Spatafora J.W."/>
            <person name="Turgeon B.G."/>
            <person name="de Wit P.J.G.M."/>
            <person name="Zhong S."/>
            <person name="Goodwin S.B."/>
            <person name="Grigoriev I.V."/>
        </authorList>
    </citation>
    <scope>NUCLEOTIDE SEQUENCE [LARGE SCALE GENOMIC DNA]</scope>
    <source>
        <strain evidence="3 4">SO2202</strain>
    </source>
</reference>
<name>M3D695_SPHMS</name>
<accession>M3D695</accession>
<evidence type="ECO:0000313" key="3">
    <source>
        <dbReference type="EMBL" id="EMF13700.1"/>
    </source>
</evidence>
<feature type="domain" description="Extracellular mutant protein 11 C-terminal" evidence="2">
    <location>
        <begin position="433"/>
        <end position="569"/>
    </location>
</feature>
<feature type="compositionally biased region" description="Pro residues" evidence="1">
    <location>
        <begin position="258"/>
        <end position="276"/>
    </location>
</feature>
<dbReference type="HOGENOM" id="CLU_466272_0_0_1"/>
<dbReference type="InterPro" id="IPR029178">
    <property type="entry name" value="Ecm11_C"/>
</dbReference>
<feature type="compositionally biased region" description="Polar residues" evidence="1">
    <location>
        <begin position="130"/>
        <end position="143"/>
    </location>
</feature>
<dbReference type="GO" id="GO:0070860">
    <property type="term" value="C:RNA polymerase I core factor complex"/>
    <property type="evidence" value="ECO:0007669"/>
    <property type="project" value="TreeGrafter"/>
</dbReference>
<organism evidence="3 4">
    <name type="scientific">Sphaerulina musiva (strain SO2202)</name>
    <name type="common">Poplar stem canker fungus</name>
    <name type="synonym">Septoria musiva</name>
    <dbReference type="NCBI Taxonomy" id="692275"/>
    <lineage>
        <taxon>Eukaryota</taxon>
        <taxon>Fungi</taxon>
        <taxon>Dikarya</taxon>
        <taxon>Ascomycota</taxon>
        <taxon>Pezizomycotina</taxon>
        <taxon>Dothideomycetes</taxon>
        <taxon>Dothideomycetidae</taxon>
        <taxon>Mycosphaerellales</taxon>
        <taxon>Mycosphaerellaceae</taxon>
        <taxon>Sphaerulina</taxon>
    </lineage>
</organism>
<feature type="compositionally biased region" description="Basic and acidic residues" evidence="1">
    <location>
        <begin position="393"/>
        <end position="412"/>
    </location>
</feature>
<dbReference type="eggNOG" id="ENOG502STPQ">
    <property type="taxonomic scope" value="Eukaryota"/>
</dbReference>
<feature type="compositionally biased region" description="Polar residues" evidence="1">
    <location>
        <begin position="23"/>
        <end position="46"/>
    </location>
</feature>
<dbReference type="InterPro" id="IPR053029">
    <property type="entry name" value="RNA_pol_I-specific_init_factor"/>
</dbReference>
<dbReference type="RefSeq" id="XP_016761821.1">
    <property type="nucleotide sequence ID" value="XM_016901983.1"/>
</dbReference>
<dbReference type="EMBL" id="KB456263">
    <property type="protein sequence ID" value="EMF13700.1"/>
    <property type="molecule type" value="Genomic_DNA"/>
</dbReference>
<dbReference type="OrthoDB" id="5346740at2759"/>
<dbReference type="GO" id="GO:0001164">
    <property type="term" value="F:RNA polymerase I core promoter sequence-specific DNA binding"/>
    <property type="evidence" value="ECO:0007669"/>
    <property type="project" value="TreeGrafter"/>
</dbReference>
<dbReference type="OMA" id="FECEIEQ"/>
<feature type="compositionally biased region" description="Basic and acidic residues" evidence="1">
    <location>
        <begin position="93"/>
        <end position="109"/>
    </location>
</feature>
<dbReference type="Pfam" id="PF15463">
    <property type="entry name" value="ECM11"/>
    <property type="match status" value="1"/>
</dbReference>
<dbReference type="GO" id="GO:0017025">
    <property type="term" value="F:TBP-class protein binding"/>
    <property type="evidence" value="ECO:0007669"/>
    <property type="project" value="TreeGrafter"/>
</dbReference>
<feature type="region of interest" description="Disordered" evidence="1">
    <location>
        <begin position="1"/>
        <end position="168"/>
    </location>
</feature>
<feature type="compositionally biased region" description="Basic and acidic residues" evidence="1">
    <location>
        <begin position="8"/>
        <end position="22"/>
    </location>
</feature>